<dbReference type="GO" id="GO:0005304">
    <property type="term" value="F:L-valine transmembrane transporter activity"/>
    <property type="evidence" value="ECO:0007669"/>
    <property type="project" value="TreeGrafter"/>
</dbReference>
<name>A0A4V6PEI3_9ACTN</name>
<dbReference type="Pfam" id="PF12399">
    <property type="entry name" value="BCA_ABC_TP_C"/>
    <property type="match status" value="1"/>
</dbReference>
<dbReference type="OrthoDB" id="4350300at2"/>
<dbReference type="AlphaFoldDB" id="A0A4V6PEI3"/>
<dbReference type="RefSeq" id="WP_131901684.1">
    <property type="nucleotide sequence ID" value="NZ_SMKU01000307.1"/>
</dbReference>
<dbReference type="InterPro" id="IPR051120">
    <property type="entry name" value="ABC_AA/LPS_Transport"/>
</dbReference>
<dbReference type="SMART" id="SM00382">
    <property type="entry name" value="AAA"/>
    <property type="match status" value="1"/>
</dbReference>
<dbReference type="PANTHER" id="PTHR45772">
    <property type="entry name" value="CONSERVED COMPONENT OF ABC TRANSPORTER FOR NATURAL AMINO ACIDS-RELATED"/>
    <property type="match status" value="1"/>
</dbReference>
<dbReference type="GO" id="GO:0016887">
    <property type="term" value="F:ATP hydrolysis activity"/>
    <property type="evidence" value="ECO:0007669"/>
    <property type="project" value="InterPro"/>
</dbReference>
<dbReference type="InterPro" id="IPR032823">
    <property type="entry name" value="BCA_ABC_TP_C"/>
</dbReference>
<gene>
    <name evidence="5" type="ORF">E1298_36800</name>
</gene>
<evidence type="ECO:0000313" key="6">
    <source>
        <dbReference type="Proteomes" id="UP000294513"/>
    </source>
</evidence>
<dbReference type="GO" id="GO:0042941">
    <property type="term" value="P:D-alanine transmembrane transport"/>
    <property type="evidence" value="ECO:0007669"/>
    <property type="project" value="TreeGrafter"/>
</dbReference>
<dbReference type="FunFam" id="3.40.50.300:FF:000421">
    <property type="entry name" value="Branched-chain amino acid ABC transporter ATP-binding protein"/>
    <property type="match status" value="1"/>
</dbReference>
<dbReference type="GO" id="GO:0015188">
    <property type="term" value="F:L-isoleucine transmembrane transporter activity"/>
    <property type="evidence" value="ECO:0007669"/>
    <property type="project" value="TreeGrafter"/>
</dbReference>
<evidence type="ECO:0000259" key="4">
    <source>
        <dbReference type="PROSITE" id="PS50893"/>
    </source>
</evidence>
<dbReference type="Proteomes" id="UP000294513">
    <property type="component" value="Unassembled WGS sequence"/>
</dbReference>
<reference evidence="5 6" key="1">
    <citation type="submission" date="2019-03" db="EMBL/GenBank/DDBJ databases">
        <title>Draft genome sequences of novel Actinobacteria.</title>
        <authorList>
            <person name="Sahin N."/>
            <person name="Ay H."/>
            <person name="Saygin H."/>
        </authorList>
    </citation>
    <scope>NUCLEOTIDE SEQUENCE [LARGE SCALE GENOMIC DNA]</scope>
    <source>
        <strain evidence="5 6">H3C3</strain>
    </source>
</reference>
<protein>
    <submittedName>
        <fullName evidence="5">ABC transporter ATP-binding protein</fullName>
    </submittedName>
</protein>
<feature type="domain" description="ABC transporter" evidence="4">
    <location>
        <begin position="11"/>
        <end position="258"/>
    </location>
</feature>
<evidence type="ECO:0000313" key="5">
    <source>
        <dbReference type="EMBL" id="TDD70307.1"/>
    </source>
</evidence>
<sequence length="263" mass="28653">MSEAGEQAPVLELRDVVMRFGGVVALSKVDIAVRKGEIFALIGPNGAGKTTVFNVTTGVYRPTEGQIVFNGKRIDGKKRYAVTKLGVARTFQNVRLFHNMTALENVLVGTDAHHRTGLAGASLGLPWHRREERQGRERARELLELVGIPHRSEEAAKNLPYGDQRRLEIARALGTDPKLLLLDEPAAGMNPAEKVALQELIRAIRDTGVTVLLIEHDMSLVMGISDRIAVLDFGQKIAEGLPSEVQNNPRVIEAYLGAPADAS</sequence>
<dbReference type="GO" id="GO:0005886">
    <property type="term" value="C:plasma membrane"/>
    <property type="evidence" value="ECO:0007669"/>
    <property type="project" value="TreeGrafter"/>
</dbReference>
<dbReference type="SUPFAM" id="SSF52540">
    <property type="entry name" value="P-loop containing nucleoside triphosphate hydrolases"/>
    <property type="match status" value="1"/>
</dbReference>
<dbReference type="InterPro" id="IPR003439">
    <property type="entry name" value="ABC_transporter-like_ATP-bd"/>
</dbReference>
<organism evidence="5 6">
    <name type="scientific">Actinomadura rubrisoli</name>
    <dbReference type="NCBI Taxonomy" id="2530368"/>
    <lineage>
        <taxon>Bacteria</taxon>
        <taxon>Bacillati</taxon>
        <taxon>Actinomycetota</taxon>
        <taxon>Actinomycetes</taxon>
        <taxon>Streptosporangiales</taxon>
        <taxon>Thermomonosporaceae</taxon>
        <taxon>Actinomadura</taxon>
    </lineage>
</organism>
<dbReference type="EMBL" id="SMKU01000307">
    <property type="protein sequence ID" value="TDD70307.1"/>
    <property type="molecule type" value="Genomic_DNA"/>
</dbReference>
<keyword evidence="6" id="KW-1185">Reference proteome</keyword>
<dbReference type="InterPro" id="IPR027417">
    <property type="entry name" value="P-loop_NTPase"/>
</dbReference>
<keyword evidence="2" id="KW-0547">Nucleotide-binding</keyword>
<dbReference type="GO" id="GO:0005524">
    <property type="term" value="F:ATP binding"/>
    <property type="evidence" value="ECO:0007669"/>
    <property type="project" value="UniProtKB-KW"/>
</dbReference>
<dbReference type="GO" id="GO:0015192">
    <property type="term" value="F:L-phenylalanine transmembrane transporter activity"/>
    <property type="evidence" value="ECO:0007669"/>
    <property type="project" value="TreeGrafter"/>
</dbReference>
<evidence type="ECO:0000256" key="2">
    <source>
        <dbReference type="ARBA" id="ARBA00022741"/>
    </source>
</evidence>
<comment type="caution">
    <text evidence="5">The sequence shown here is derived from an EMBL/GenBank/DDBJ whole genome shotgun (WGS) entry which is preliminary data.</text>
</comment>
<keyword evidence="3 5" id="KW-0067">ATP-binding</keyword>
<dbReference type="PANTHER" id="PTHR45772:SF7">
    <property type="entry name" value="AMINO ACID ABC TRANSPORTER ATP-BINDING PROTEIN"/>
    <property type="match status" value="1"/>
</dbReference>
<dbReference type="Gene3D" id="3.40.50.300">
    <property type="entry name" value="P-loop containing nucleotide triphosphate hydrolases"/>
    <property type="match status" value="1"/>
</dbReference>
<evidence type="ECO:0000256" key="1">
    <source>
        <dbReference type="ARBA" id="ARBA00022448"/>
    </source>
</evidence>
<evidence type="ECO:0000256" key="3">
    <source>
        <dbReference type="ARBA" id="ARBA00022840"/>
    </source>
</evidence>
<dbReference type="PROSITE" id="PS50893">
    <property type="entry name" value="ABC_TRANSPORTER_2"/>
    <property type="match status" value="1"/>
</dbReference>
<dbReference type="CDD" id="cd03219">
    <property type="entry name" value="ABC_Mj1267_LivG_branched"/>
    <property type="match status" value="1"/>
</dbReference>
<dbReference type="GO" id="GO:1903805">
    <property type="term" value="P:L-valine import across plasma membrane"/>
    <property type="evidence" value="ECO:0007669"/>
    <property type="project" value="TreeGrafter"/>
</dbReference>
<dbReference type="GO" id="GO:0015808">
    <property type="term" value="P:L-alanine transport"/>
    <property type="evidence" value="ECO:0007669"/>
    <property type="project" value="TreeGrafter"/>
</dbReference>
<accession>A0A4V6PEI3</accession>
<keyword evidence="1" id="KW-0813">Transport</keyword>
<proteinExistence type="predicted"/>
<dbReference type="InterPro" id="IPR003593">
    <property type="entry name" value="AAA+_ATPase"/>
</dbReference>
<dbReference type="Pfam" id="PF00005">
    <property type="entry name" value="ABC_tran"/>
    <property type="match status" value="1"/>
</dbReference>
<dbReference type="GO" id="GO:1903806">
    <property type="term" value="P:L-isoleucine import across plasma membrane"/>
    <property type="evidence" value="ECO:0007669"/>
    <property type="project" value="TreeGrafter"/>
</dbReference>